<evidence type="ECO:0000313" key="2">
    <source>
        <dbReference type="Proteomes" id="UP001497535"/>
    </source>
</evidence>
<proteinExistence type="predicted"/>
<accession>A0ACB0XVP6</accession>
<dbReference type="EMBL" id="CAVMJV010000003">
    <property type="protein sequence ID" value="CAK5019675.1"/>
    <property type="molecule type" value="Genomic_DNA"/>
</dbReference>
<comment type="caution">
    <text evidence="1">The sequence shown here is derived from an EMBL/GenBank/DDBJ whole genome shotgun (WGS) entry which is preliminary data.</text>
</comment>
<dbReference type="Proteomes" id="UP001497535">
    <property type="component" value="Unassembled WGS sequence"/>
</dbReference>
<organism evidence="1 2">
    <name type="scientific">Meloidogyne enterolobii</name>
    <name type="common">Root-knot nematode worm</name>
    <name type="synonym">Meloidogyne mayaguensis</name>
    <dbReference type="NCBI Taxonomy" id="390850"/>
    <lineage>
        <taxon>Eukaryota</taxon>
        <taxon>Metazoa</taxon>
        <taxon>Ecdysozoa</taxon>
        <taxon>Nematoda</taxon>
        <taxon>Chromadorea</taxon>
        <taxon>Rhabditida</taxon>
        <taxon>Tylenchina</taxon>
        <taxon>Tylenchomorpha</taxon>
        <taxon>Tylenchoidea</taxon>
        <taxon>Meloidogynidae</taxon>
        <taxon>Meloidogyninae</taxon>
        <taxon>Meloidogyne</taxon>
    </lineage>
</organism>
<keyword evidence="2" id="KW-1185">Reference proteome</keyword>
<evidence type="ECO:0000313" key="1">
    <source>
        <dbReference type="EMBL" id="CAK5019675.1"/>
    </source>
</evidence>
<protein>
    <submittedName>
        <fullName evidence="1">Uncharacterized protein</fullName>
    </submittedName>
</protein>
<reference evidence="1" key="1">
    <citation type="submission" date="2023-11" db="EMBL/GenBank/DDBJ databases">
        <authorList>
            <person name="Poullet M."/>
        </authorList>
    </citation>
    <scope>NUCLEOTIDE SEQUENCE</scope>
    <source>
        <strain evidence="1">E1834</strain>
    </source>
</reference>
<sequence length="106" mass="12722">MQMEKFAKQALAEGVNHQEELIVTTESEIFKQLNQHYNKNNVFEPPERLLFVVQETLREFFSALQQQKDLEPSWKKSIYKIIQQLDEPIPDYFRDFQFVEMLENAP</sequence>
<name>A0ACB0XVP6_MELEN</name>
<gene>
    <name evidence="1" type="ORF">MENTE1834_LOCUS4208</name>
</gene>